<name>A0A7D8YTR4_9HELO</name>
<dbReference type="InterPro" id="IPR001841">
    <property type="entry name" value="Znf_RING"/>
</dbReference>
<feature type="domain" description="SPX" evidence="6">
    <location>
        <begin position="1"/>
        <end position="321"/>
    </location>
</feature>
<evidence type="ECO:0000259" key="5">
    <source>
        <dbReference type="PROSITE" id="PS50089"/>
    </source>
</evidence>
<evidence type="ECO:0000256" key="1">
    <source>
        <dbReference type="ARBA" id="ARBA00022723"/>
    </source>
</evidence>
<gene>
    <name evidence="7" type="ORF">LCER1_G000105</name>
</gene>
<dbReference type="InterPro" id="IPR018957">
    <property type="entry name" value="Znf_C3HC4_RING-type"/>
</dbReference>
<keyword evidence="2 4" id="KW-0863">Zinc-finger</keyword>
<sequence length="458" mass="52093">MKFAHEFQAALLAEGFPEHWVASAVHYRQLKKVIKRVTDELRSLGLDSVTLARLLPPETVTADLHGRRGGGVASFQYQFNGNKTEFHPRLTIFVENGLPVDASLSPDTKNHLQNLVLQQGGTVPSSLRVTDDSTVQDYEQISESVSDASAKESGIQKIEVPLKFDSQFFKTIQQEVSILEALQSGERGVLTNEIVALSQEVTTLSKPSKFSKSDMNRWRDLFAIYLDANIFFSTHELDHGRRDSAEATKQLQWFQSEVVRKGLQNSFKLPASHEAFKRFVHINKQLLLNIKFQEINQKAIYKILKKFDKRTQLHAAKALPSTIQSGSVMPEAMAKAVCSQLSQDLVSVVPQFDDFACPLCCEINWRPVRLVCGHSICISCAVNMQQLRDRQCPFCRRKGIMALDEGNIDIKLENYLEKHFPKEVRVKRIKVETERGKQQFGESYVHPSEREWYHRCSV</sequence>
<evidence type="ECO:0000256" key="2">
    <source>
        <dbReference type="ARBA" id="ARBA00022771"/>
    </source>
</evidence>
<dbReference type="GO" id="GO:0008270">
    <property type="term" value="F:zinc ion binding"/>
    <property type="evidence" value="ECO:0007669"/>
    <property type="project" value="UniProtKB-KW"/>
</dbReference>
<dbReference type="PROSITE" id="PS50089">
    <property type="entry name" value="ZF_RING_2"/>
    <property type="match status" value="1"/>
</dbReference>
<evidence type="ECO:0000256" key="3">
    <source>
        <dbReference type="ARBA" id="ARBA00022833"/>
    </source>
</evidence>
<reference evidence="7 8" key="1">
    <citation type="submission" date="2018-05" db="EMBL/GenBank/DDBJ databases">
        <title>Whole genome sequencing for identification of molecular markers to develop diagnostic detection tools for the regulated plant pathogen Lachnellula willkommii.</title>
        <authorList>
            <person name="Giroux E."/>
            <person name="Bilodeau G."/>
        </authorList>
    </citation>
    <scope>NUCLEOTIDE SEQUENCE [LARGE SCALE GENOMIC DNA]</scope>
    <source>
        <strain evidence="7 8">CBS 625.97</strain>
    </source>
</reference>
<comment type="caution">
    <text evidence="7">The sequence shown here is derived from an EMBL/GenBank/DDBJ whole genome shotgun (WGS) entry which is preliminary data.</text>
</comment>
<keyword evidence="8" id="KW-1185">Reference proteome</keyword>
<dbReference type="PANTHER" id="PTHR23327">
    <property type="entry name" value="RING FINGER PROTEIN 127"/>
    <property type="match status" value="1"/>
</dbReference>
<organism evidence="7 8">
    <name type="scientific">Lachnellula cervina</name>
    <dbReference type="NCBI Taxonomy" id="1316786"/>
    <lineage>
        <taxon>Eukaryota</taxon>
        <taxon>Fungi</taxon>
        <taxon>Dikarya</taxon>
        <taxon>Ascomycota</taxon>
        <taxon>Pezizomycotina</taxon>
        <taxon>Leotiomycetes</taxon>
        <taxon>Helotiales</taxon>
        <taxon>Lachnaceae</taxon>
        <taxon>Lachnellula</taxon>
    </lineage>
</organism>
<dbReference type="OrthoDB" id="5588846at2759"/>
<protein>
    <submittedName>
        <fullName evidence="7">Putative RING finger protein C6B12.07c</fullName>
    </submittedName>
</protein>
<dbReference type="InterPro" id="IPR017907">
    <property type="entry name" value="Znf_RING_CS"/>
</dbReference>
<dbReference type="InterPro" id="IPR004331">
    <property type="entry name" value="SPX_dom"/>
</dbReference>
<dbReference type="InterPro" id="IPR013083">
    <property type="entry name" value="Znf_RING/FYVE/PHD"/>
</dbReference>
<accession>A0A7D8YTR4</accession>
<dbReference type="SUPFAM" id="SSF57850">
    <property type="entry name" value="RING/U-box"/>
    <property type="match status" value="1"/>
</dbReference>
<dbReference type="Gene3D" id="3.30.40.10">
    <property type="entry name" value="Zinc/RING finger domain, C3HC4 (zinc finger)"/>
    <property type="match status" value="1"/>
</dbReference>
<keyword evidence="3" id="KW-0862">Zinc</keyword>
<dbReference type="Pfam" id="PF03105">
    <property type="entry name" value="SPX"/>
    <property type="match status" value="1"/>
</dbReference>
<dbReference type="Proteomes" id="UP000481288">
    <property type="component" value="Unassembled WGS sequence"/>
</dbReference>
<dbReference type="PROSITE" id="PS51382">
    <property type="entry name" value="SPX"/>
    <property type="match status" value="1"/>
</dbReference>
<dbReference type="EMBL" id="QGMG01000007">
    <property type="protein sequence ID" value="TVY59300.1"/>
    <property type="molecule type" value="Genomic_DNA"/>
</dbReference>
<dbReference type="PANTHER" id="PTHR23327:SF51">
    <property type="entry name" value="TRANSCRIPTIONAL REGULATOR OF YEAST FORM ADHERENCE 3"/>
    <property type="match status" value="1"/>
</dbReference>
<evidence type="ECO:0000256" key="4">
    <source>
        <dbReference type="PROSITE-ProRule" id="PRU00175"/>
    </source>
</evidence>
<evidence type="ECO:0000313" key="7">
    <source>
        <dbReference type="EMBL" id="TVY59300.1"/>
    </source>
</evidence>
<dbReference type="SMART" id="SM00184">
    <property type="entry name" value="RING"/>
    <property type="match status" value="1"/>
</dbReference>
<feature type="non-terminal residue" evidence="7">
    <location>
        <position position="458"/>
    </location>
</feature>
<proteinExistence type="predicted"/>
<feature type="domain" description="RING-type" evidence="5">
    <location>
        <begin position="357"/>
        <end position="396"/>
    </location>
</feature>
<dbReference type="AlphaFoldDB" id="A0A7D8YTR4"/>
<dbReference type="PROSITE" id="PS00518">
    <property type="entry name" value="ZF_RING_1"/>
    <property type="match status" value="1"/>
</dbReference>
<evidence type="ECO:0000259" key="6">
    <source>
        <dbReference type="PROSITE" id="PS51382"/>
    </source>
</evidence>
<dbReference type="Pfam" id="PF00097">
    <property type="entry name" value="zf-C3HC4"/>
    <property type="match status" value="1"/>
</dbReference>
<evidence type="ECO:0000313" key="8">
    <source>
        <dbReference type="Proteomes" id="UP000481288"/>
    </source>
</evidence>
<keyword evidence="1" id="KW-0479">Metal-binding</keyword>